<protein>
    <submittedName>
        <fullName evidence="1">Uncharacterized protein</fullName>
    </submittedName>
</protein>
<name>A0A0G2I122_9EURO</name>
<reference evidence="2" key="1">
    <citation type="journal article" date="2015" name="PLoS Genet.">
        <title>The dynamic genome and transcriptome of the human fungal pathogen Blastomyces and close relative Emmonsia.</title>
        <authorList>
            <person name="Munoz J.F."/>
            <person name="Gauthier G.M."/>
            <person name="Desjardins C.A."/>
            <person name="Gallo J.E."/>
            <person name="Holder J."/>
            <person name="Sullivan T.D."/>
            <person name="Marty A.J."/>
            <person name="Carmen J.C."/>
            <person name="Chen Z."/>
            <person name="Ding L."/>
            <person name="Gujja S."/>
            <person name="Magrini V."/>
            <person name="Misas E."/>
            <person name="Mitreva M."/>
            <person name="Priest M."/>
            <person name="Saif S."/>
            <person name="Whiston E.A."/>
            <person name="Young S."/>
            <person name="Zeng Q."/>
            <person name="Goldman W.E."/>
            <person name="Mardis E.R."/>
            <person name="Taylor J.W."/>
            <person name="McEwen J.G."/>
            <person name="Clay O.K."/>
            <person name="Klein B.S."/>
            <person name="Cuomo C.A."/>
        </authorList>
    </citation>
    <scope>NUCLEOTIDE SEQUENCE [LARGE SCALE GENOMIC DNA]</scope>
    <source>
        <strain evidence="2">UAMH 3008</strain>
    </source>
</reference>
<comment type="caution">
    <text evidence="1">The sequence shown here is derived from an EMBL/GenBank/DDBJ whole genome shotgun (WGS) entry which is preliminary data.</text>
</comment>
<dbReference type="Proteomes" id="UP000034164">
    <property type="component" value="Unassembled WGS sequence"/>
</dbReference>
<evidence type="ECO:0000313" key="1">
    <source>
        <dbReference type="EMBL" id="KKZ64058.1"/>
    </source>
</evidence>
<dbReference type="OrthoDB" id="4188685at2759"/>
<accession>A0A0G2I122</accession>
<organism evidence="1 2">
    <name type="scientific">[Emmonsia] crescens</name>
    <dbReference type="NCBI Taxonomy" id="73230"/>
    <lineage>
        <taxon>Eukaryota</taxon>
        <taxon>Fungi</taxon>
        <taxon>Dikarya</taxon>
        <taxon>Ascomycota</taxon>
        <taxon>Pezizomycotina</taxon>
        <taxon>Eurotiomycetes</taxon>
        <taxon>Eurotiomycetidae</taxon>
        <taxon>Onygenales</taxon>
        <taxon>Ajellomycetaceae</taxon>
        <taxon>Emergomyces</taxon>
    </lineage>
</organism>
<evidence type="ECO:0000313" key="2">
    <source>
        <dbReference type="Proteomes" id="UP000034164"/>
    </source>
</evidence>
<proteinExistence type="predicted"/>
<sequence length="73" mass="8578">MPFRKRRETVVNFMSFATKQHDDVRSLFDHFHTSLIKLEAVGVAMPESVIFDTFFAALPTKWRDYAQKKIEEA</sequence>
<dbReference type="AlphaFoldDB" id="A0A0G2I122"/>
<dbReference type="EMBL" id="LCZI01000876">
    <property type="protein sequence ID" value="KKZ64058.1"/>
    <property type="molecule type" value="Genomic_DNA"/>
</dbReference>
<gene>
    <name evidence="1" type="ORF">EMCG_01642</name>
</gene>
<dbReference type="VEuPathDB" id="FungiDB:EMCG_01642"/>